<dbReference type="Pfam" id="PF00627">
    <property type="entry name" value="UBA"/>
    <property type="match status" value="1"/>
</dbReference>
<dbReference type="GO" id="GO:0016020">
    <property type="term" value="C:membrane"/>
    <property type="evidence" value="ECO:0007669"/>
    <property type="project" value="UniProtKB-SubCell"/>
</dbReference>
<evidence type="ECO:0000256" key="1">
    <source>
        <dbReference type="ARBA" id="ARBA00004141"/>
    </source>
</evidence>
<dbReference type="PANTHER" id="PTHR43066:SF21">
    <property type="entry name" value="UBIQUITIN-ASSOCIATED DOMAIN-CONTAINING PROTEIN 2"/>
    <property type="match status" value="1"/>
</dbReference>
<accession>A0AAN7U4I2</accession>
<evidence type="ECO:0000256" key="3">
    <source>
        <dbReference type="ARBA" id="ARBA00022989"/>
    </source>
</evidence>
<feature type="domain" description="UBA" evidence="6">
    <location>
        <begin position="263"/>
        <end position="300"/>
    </location>
</feature>
<dbReference type="InterPro" id="IPR009060">
    <property type="entry name" value="UBA-like_sf"/>
</dbReference>
<evidence type="ECO:0000256" key="5">
    <source>
        <dbReference type="SAM" id="Phobius"/>
    </source>
</evidence>
<keyword evidence="2 5" id="KW-0812">Transmembrane</keyword>
<evidence type="ECO:0000256" key="4">
    <source>
        <dbReference type="ARBA" id="ARBA00023136"/>
    </source>
</evidence>
<sequence>MYSSGPSGLFNAPVTKVLLFGSFAVNLSVSYMIKKGGADKVAQSLGNGIQSFICNQFLYNNLPEMLFGVMFIYSFRLFERVMGSSKYALFYFTTTGISSLIQLAINVLTNSNGKLLKSSPFSFIFSCLVLYYKDVPSTMWFKLFKIPLSDKMITYGLAAQTLLGFPSNINSSLIGVASGVIASSRVLGLPNISLPRGVNSLFSKLFLPLLQSAPPTTSYRSTLERNQRQRQAAMGADNPLYAFQQQLQQLQQQQQQQIIPPTPPSEENIQILENMGFPRSRAIEVLTRTNNNINEAASII</sequence>
<reference evidence="7 8" key="1">
    <citation type="submission" date="2023-11" db="EMBL/GenBank/DDBJ databases">
        <title>Dfirmibasis_genome.</title>
        <authorList>
            <person name="Edelbroek B."/>
            <person name="Kjellin J."/>
            <person name="Jerlstrom-Hultqvist J."/>
            <person name="Soderbom F."/>
        </authorList>
    </citation>
    <scope>NUCLEOTIDE SEQUENCE [LARGE SCALE GENOMIC DNA]</scope>
    <source>
        <strain evidence="7 8">TNS-C-14</strain>
    </source>
</reference>
<keyword evidence="8" id="KW-1185">Reference proteome</keyword>
<gene>
    <name evidence="7" type="ORF">RB653_008267</name>
</gene>
<dbReference type="AlphaFoldDB" id="A0AAN7U4I2"/>
<dbReference type="SUPFAM" id="SSF46934">
    <property type="entry name" value="UBA-like"/>
    <property type="match status" value="1"/>
</dbReference>
<comment type="caution">
    <text evidence="7">The sequence shown here is derived from an EMBL/GenBank/DDBJ whole genome shotgun (WGS) entry which is preliminary data.</text>
</comment>
<dbReference type="SUPFAM" id="SSF144091">
    <property type="entry name" value="Rhomboid-like"/>
    <property type="match status" value="1"/>
</dbReference>
<dbReference type="InterPro" id="IPR015940">
    <property type="entry name" value="UBA"/>
</dbReference>
<evidence type="ECO:0000259" key="6">
    <source>
        <dbReference type="PROSITE" id="PS50030"/>
    </source>
</evidence>
<dbReference type="SMART" id="SM00165">
    <property type="entry name" value="UBA"/>
    <property type="match status" value="1"/>
</dbReference>
<feature type="transmembrane region" description="Helical" evidence="5">
    <location>
        <begin position="57"/>
        <end position="75"/>
    </location>
</feature>
<keyword evidence="3 5" id="KW-1133">Transmembrane helix</keyword>
<dbReference type="CDD" id="cd14387">
    <property type="entry name" value="UBA2_UBP13"/>
    <property type="match status" value="1"/>
</dbReference>
<feature type="transmembrane region" description="Helical" evidence="5">
    <location>
        <begin position="115"/>
        <end position="132"/>
    </location>
</feature>
<dbReference type="PANTHER" id="PTHR43066">
    <property type="entry name" value="RHOMBOID-RELATED PROTEIN"/>
    <property type="match status" value="1"/>
</dbReference>
<protein>
    <recommendedName>
        <fullName evidence="6">UBA domain-containing protein</fullName>
    </recommendedName>
</protein>
<evidence type="ECO:0000313" key="8">
    <source>
        <dbReference type="Proteomes" id="UP001344447"/>
    </source>
</evidence>
<dbReference type="PROSITE" id="PS50030">
    <property type="entry name" value="UBA"/>
    <property type="match status" value="1"/>
</dbReference>
<dbReference type="Proteomes" id="UP001344447">
    <property type="component" value="Unassembled WGS sequence"/>
</dbReference>
<comment type="subcellular location">
    <subcellularLocation>
        <location evidence="1">Membrane</location>
        <topology evidence="1">Multi-pass membrane protein</topology>
    </subcellularLocation>
</comment>
<dbReference type="EMBL" id="JAVFKY010000003">
    <property type="protein sequence ID" value="KAK5578595.1"/>
    <property type="molecule type" value="Genomic_DNA"/>
</dbReference>
<evidence type="ECO:0000313" key="7">
    <source>
        <dbReference type="EMBL" id="KAK5578595.1"/>
    </source>
</evidence>
<organism evidence="7 8">
    <name type="scientific">Dictyostelium firmibasis</name>
    <dbReference type="NCBI Taxonomy" id="79012"/>
    <lineage>
        <taxon>Eukaryota</taxon>
        <taxon>Amoebozoa</taxon>
        <taxon>Evosea</taxon>
        <taxon>Eumycetozoa</taxon>
        <taxon>Dictyostelia</taxon>
        <taxon>Dictyosteliales</taxon>
        <taxon>Dictyosteliaceae</taxon>
        <taxon>Dictyostelium</taxon>
    </lineage>
</organism>
<dbReference type="InterPro" id="IPR035952">
    <property type="entry name" value="Rhomboid-like_sf"/>
</dbReference>
<name>A0AAN7U4I2_9MYCE</name>
<keyword evidence="4 5" id="KW-0472">Membrane</keyword>
<evidence type="ECO:0000256" key="2">
    <source>
        <dbReference type="ARBA" id="ARBA00022692"/>
    </source>
</evidence>
<dbReference type="GO" id="GO:0004252">
    <property type="term" value="F:serine-type endopeptidase activity"/>
    <property type="evidence" value="ECO:0007669"/>
    <property type="project" value="TreeGrafter"/>
</dbReference>
<feature type="transmembrane region" description="Helical" evidence="5">
    <location>
        <begin position="87"/>
        <end position="109"/>
    </location>
</feature>
<proteinExistence type="predicted"/>
<dbReference type="Gene3D" id="1.10.8.10">
    <property type="entry name" value="DNA helicase RuvA subunit, C-terminal domain"/>
    <property type="match status" value="1"/>
</dbReference>